<reference evidence="1" key="2">
    <citation type="journal article" date="2014" name="ISME J.">
        <title>Microbial stratification in low pH oxic and suboxic macroscopic growths along an acid mine drainage.</title>
        <authorList>
            <person name="Mendez-Garcia C."/>
            <person name="Mesa V."/>
            <person name="Sprenger R.R."/>
            <person name="Richter M."/>
            <person name="Diez M.S."/>
            <person name="Solano J."/>
            <person name="Bargiela R."/>
            <person name="Golyshina O.V."/>
            <person name="Manteca A."/>
            <person name="Ramos J.L."/>
            <person name="Gallego J.R."/>
            <person name="Llorente I."/>
            <person name="Martins Dos Santos V.A."/>
            <person name="Jensen O.N."/>
            <person name="Pelaez A.I."/>
            <person name="Sanchez J."/>
            <person name="Ferrer M."/>
        </authorList>
    </citation>
    <scope>NUCLEOTIDE SEQUENCE</scope>
</reference>
<organism evidence="1">
    <name type="scientific">mine drainage metagenome</name>
    <dbReference type="NCBI Taxonomy" id="410659"/>
    <lineage>
        <taxon>unclassified sequences</taxon>
        <taxon>metagenomes</taxon>
        <taxon>ecological metagenomes</taxon>
    </lineage>
</organism>
<dbReference type="SUPFAM" id="SSF48452">
    <property type="entry name" value="TPR-like"/>
    <property type="match status" value="1"/>
</dbReference>
<dbReference type="InterPro" id="IPR011990">
    <property type="entry name" value="TPR-like_helical_dom_sf"/>
</dbReference>
<proteinExistence type="predicted"/>
<comment type="caution">
    <text evidence="1">The sequence shown here is derived from an EMBL/GenBank/DDBJ whole genome shotgun (WGS) entry which is preliminary data.</text>
</comment>
<gene>
    <name evidence="1" type="ORF">B2A_00457</name>
</gene>
<dbReference type="Pfam" id="PF14561">
    <property type="entry name" value="TPR_20"/>
    <property type="match status" value="1"/>
</dbReference>
<protein>
    <submittedName>
        <fullName evidence="1">Thioredoxin</fullName>
    </submittedName>
</protein>
<dbReference type="Gene3D" id="1.25.40.10">
    <property type="entry name" value="Tetratricopeptide repeat domain"/>
    <property type="match status" value="1"/>
</dbReference>
<dbReference type="Pfam" id="PF14559">
    <property type="entry name" value="TPR_19"/>
    <property type="match status" value="1"/>
</dbReference>
<accession>T1BID9</accession>
<sequence>HTKKLAATPEEIEIDELVVKGDEDSLRLALEVDPNSEKALVALSALLVGKGEMDEAMALLEKVPENSEVRQLRAKARLAGAGVDVSAPDISARLDILLESVKDDEAARQEYVDILESMGPSDPRTARYRKALSSRLF</sequence>
<name>T1BID9_9ZZZZ</name>
<feature type="non-terminal residue" evidence="1">
    <location>
        <position position="1"/>
    </location>
</feature>
<evidence type="ECO:0000313" key="1">
    <source>
        <dbReference type="EMBL" id="EQD68398.1"/>
    </source>
</evidence>
<reference evidence="1" key="1">
    <citation type="submission" date="2013-08" db="EMBL/GenBank/DDBJ databases">
        <authorList>
            <person name="Mendez C."/>
            <person name="Richter M."/>
            <person name="Ferrer M."/>
            <person name="Sanchez J."/>
        </authorList>
    </citation>
    <scope>NUCLEOTIDE SEQUENCE</scope>
</reference>
<dbReference type="AlphaFoldDB" id="T1BID9"/>
<dbReference type="EMBL" id="AUZZ01000355">
    <property type="protein sequence ID" value="EQD68398.1"/>
    <property type="molecule type" value="Genomic_DNA"/>
</dbReference>